<protein>
    <submittedName>
        <fullName evidence="2">Uncharacterized protein</fullName>
    </submittedName>
</protein>
<evidence type="ECO:0000313" key="2">
    <source>
        <dbReference type="EMBL" id="PSC70698.1"/>
    </source>
</evidence>
<name>A0A2P6V9D6_9CHLO</name>
<evidence type="ECO:0000313" key="3">
    <source>
        <dbReference type="Proteomes" id="UP000239649"/>
    </source>
</evidence>
<reference evidence="2 3" key="1">
    <citation type="journal article" date="2018" name="Plant J.">
        <title>Genome sequences of Chlorella sorokiniana UTEX 1602 and Micractinium conductrix SAG 241.80: implications to maltose excretion by a green alga.</title>
        <authorList>
            <person name="Arriola M.B."/>
            <person name="Velmurugan N."/>
            <person name="Zhang Y."/>
            <person name="Plunkett M.H."/>
            <person name="Hondzo H."/>
            <person name="Barney B.M."/>
        </authorList>
    </citation>
    <scope>NUCLEOTIDE SEQUENCE [LARGE SCALE GENOMIC DNA]</scope>
    <source>
        <strain evidence="2 3">SAG 241.80</strain>
    </source>
</reference>
<dbReference type="AlphaFoldDB" id="A0A2P6V9D6"/>
<feature type="region of interest" description="Disordered" evidence="1">
    <location>
        <begin position="426"/>
        <end position="459"/>
    </location>
</feature>
<evidence type="ECO:0000256" key="1">
    <source>
        <dbReference type="SAM" id="MobiDB-lite"/>
    </source>
</evidence>
<sequence length="618" mass="61554">MAAPPSHLRLERSKANLLFNSWRLSSSIAREQGALPLPAPAVPPTAADTDYVVTRHAALLNALAAQPSGAFTCFLEEHASGGEGSTQLALFQLDLGEPQHPPALRRVCGVPAPHETEVGGLSTSQLPPSAVEVQAAGGPTGLMLVSAGRGDVALALAQPRPGQQPPAAAAALSAAAWPLRPAPPLQGVRPVHLAAAFVMPPQATGGAAPSGSDQQQATADVCCIMWAPRPRSQRQASRCEVYAMRLAATLAPHPALAVRSVQLLKVSDLPPHGVLANPATGGVLLALQASAEGAEDEAAAQRIAAAAAAQPGHAAGGDDDDDVSPRSLAVAVACLQAYTSDEPAGPLPHQQYADLYREAGADGVGAMGSEPTCTLFTFAPAAAGVDAARAAPAGAATAGQPLLRLAHTLSCQPHKLLTCHLQPPAFGAQEPPTPDTHLAVDGGSGGKAAEAGGAGTPGGGQAAGPTLLLGLTDDVDCAVVAVSCADASDAGVGSSDAAAGGGDSGGGDSAGGGAGFVVRHAASIPALAYVAAGKVQRKFILLAPPGGDLAGVLAEAIKYCYLYRATGSRQEIGEHQVVDMELPDGSGCGLLGAALAGGRAGGTRLVLLAREGLRLIDM</sequence>
<proteinExistence type="predicted"/>
<dbReference type="STRING" id="554055.A0A2P6V9D6"/>
<feature type="compositionally biased region" description="Gly residues" evidence="1">
    <location>
        <begin position="442"/>
        <end position="459"/>
    </location>
</feature>
<dbReference type="EMBL" id="LHPF02000018">
    <property type="protein sequence ID" value="PSC70698.1"/>
    <property type="molecule type" value="Genomic_DNA"/>
</dbReference>
<gene>
    <name evidence="2" type="ORF">C2E20_5843</name>
</gene>
<dbReference type="OrthoDB" id="514916at2759"/>
<accession>A0A2P6V9D6</accession>
<keyword evidence="3" id="KW-1185">Reference proteome</keyword>
<dbReference type="Proteomes" id="UP000239649">
    <property type="component" value="Unassembled WGS sequence"/>
</dbReference>
<comment type="caution">
    <text evidence="2">The sequence shown here is derived from an EMBL/GenBank/DDBJ whole genome shotgun (WGS) entry which is preliminary data.</text>
</comment>
<organism evidence="2 3">
    <name type="scientific">Micractinium conductrix</name>
    <dbReference type="NCBI Taxonomy" id="554055"/>
    <lineage>
        <taxon>Eukaryota</taxon>
        <taxon>Viridiplantae</taxon>
        <taxon>Chlorophyta</taxon>
        <taxon>core chlorophytes</taxon>
        <taxon>Trebouxiophyceae</taxon>
        <taxon>Chlorellales</taxon>
        <taxon>Chlorellaceae</taxon>
        <taxon>Chlorella clade</taxon>
        <taxon>Micractinium</taxon>
    </lineage>
</organism>